<sequence>MNLILLSTIKSLLHLAPKYLIQIILIKMAKLLKFALIGFLLIVSVVMNVNPVNAQRRCTEILDPNNCVPDDCKNQCIQKHNGNGLCVGSSGTGQFACACTYDCLNSHLNTK</sequence>
<dbReference type="Proteomes" id="UP000004994">
    <property type="component" value="Chromosome 10"/>
</dbReference>
<dbReference type="EnsemblPlants" id="Solyc10g074467.1.1">
    <property type="protein sequence ID" value="Solyc10g074467.1.1"/>
    <property type="gene ID" value="Solyc10g074467.1"/>
</dbReference>
<dbReference type="PANTHER" id="PTHR33830">
    <property type="entry name" value="DEFENSIN-LIKE PROTEIN 184-RELATED"/>
    <property type="match status" value="1"/>
</dbReference>
<dbReference type="Gramene" id="Solyc10g074467.1.1">
    <property type="protein sequence ID" value="Solyc10g074467.1.1"/>
    <property type="gene ID" value="Solyc10g074467.1"/>
</dbReference>
<dbReference type="InterPro" id="IPR010851">
    <property type="entry name" value="DEFL"/>
</dbReference>
<dbReference type="GO" id="GO:0031640">
    <property type="term" value="P:killing of cells of another organism"/>
    <property type="evidence" value="ECO:0007669"/>
    <property type="project" value="UniProtKB-KW"/>
</dbReference>
<keyword evidence="5" id="KW-1015">Disulfide bond</keyword>
<organism evidence="7">
    <name type="scientific">Solanum lycopersicum</name>
    <name type="common">Tomato</name>
    <name type="synonym">Lycopersicon esculentum</name>
    <dbReference type="NCBI Taxonomy" id="4081"/>
    <lineage>
        <taxon>Eukaryota</taxon>
        <taxon>Viridiplantae</taxon>
        <taxon>Streptophyta</taxon>
        <taxon>Embryophyta</taxon>
        <taxon>Tracheophyta</taxon>
        <taxon>Spermatophyta</taxon>
        <taxon>Magnoliopsida</taxon>
        <taxon>eudicotyledons</taxon>
        <taxon>Gunneridae</taxon>
        <taxon>Pentapetalae</taxon>
        <taxon>asterids</taxon>
        <taxon>lamiids</taxon>
        <taxon>Solanales</taxon>
        <taxon>Solanaceae</taxon>
        <taxon>Solanoideae</taxon>
        <taxon>Solaneae</taxon>
        <taxon>Solanum</taxon>
        <taxon>Solanum subgen. Lycopersicon</taxon>
    </lineage>
</organism>
<evidence type="ECO:0000256" key="6">
    <source>
        <dbReference type="SAM" id="Phobius"/>
    </source>
</evidence>
<comment type="similarity">
    <text evidence="1">Belongs to the DEFL family.</text>
</comment>
<name>A0A3Q7IJ84_SOLLC</name>
<evidence type="ECO:0000256" key="3">
    <source>
        <dbReference type="ARBA" id="ARBA00022577"/>
    </source>
</evidence>
<reference evidence="7" key="2">
    <citation type="submission" date="2019-01" db="UniProtKB">
        <authorList>
            <consortium name="EnsemblPlants"/>
        </authorList>
    </citation>
    <scope>IDENTIFICATION</scope>
    <source>
        <strain evidence="7">cv. Heinz 1706</strain>
    </source>
</reference>
<keyword evidence="2" id="KW-0929">Antimicrobial</keyword>
<reference evidence="7" key="1">
    <citation type="journal article" date="2012" name="Nature">
        <title>The tomato genome sequence provides insights into fleshy fruit evolution.</title>
        <authorList>
            <consortium name="Tomato Genome Consortium"/>
        </authorList>
    </citation>
    <scope>NUCLEOTIDE SEQUENCE [LARGE SCALE GENOMIC DNA]</scope>
    <source>
        <strain evidence="7">cv. Heinz 1706</strain>
    </source>
</reference>
<keyword evidence="4" id="KW-0611">Plant defense</keyword>
<feature type="transmembrane region" description="Helical" evidence="6">
    <location>
        <begin position="20"/>
        <end position="47"/>
    </location>
</feature>
<dbReference type="InParanoid" id="A0A3Q7IJ84"/>
<dbReference type="PANTHER" id="PTHR33830:SF31">
    <property type="entry name" value="DEFENSIN-LIKE PROTEIN 156"/>
    <property type="match status" value="1"/>
</dbReference>
<proteinExistence type="inferred from homology"/>
<keyword evidence="6" id="KW-1133">Transmembrane helix</keyword>
<evidence type="ECO:0000256" key="5">
    <source>
        <dbReference type="ARBA" id="ARBA00023157"/>
    </source>
</evidence>
<keyword evidence="3" id="KW-0295">Fungicide</keyword>
<evidence type="ECO:0000256" key="2">
    <source>
        <dbReference type="ARBA" id="ARBA00022529"/>
    </source>
</evidence>
<evidence type="ECO:0000313" key="8">
    <source>
        <dbReference type="Proteomes" id="UP000004994"/>
    </source>
</evidence>
<dbReference type="GO" id="GO:0050832">
    <property type="term" value="P:defense response to fungus"/>
    <property type="evidence" value="ECO:0007669"/>
    <property type="project" value="UniProtKB-KW"/>
</dbReference>
<keyword evidence="6" id="KW-0812">Transmembrane</keyword>
<keyword evidence="8" id="KW-1185">Reference proteome</keyword>
<evidence type="ECO:0000256" key="1">
    <source>
        <dbReference type="ARBA" id="ARBA00006722"/>
    </source>
</evidence>
<keyword evidence="6" id="KW-0472">Membrane</keyword>
<dbReference type="AlphaFoldDB" id="A0A3Q7IJ84"/>
<evidence type="ECO:0000313" key="7">
    <source>
        <dbReference type="EnsemblPlants" id="Solyc10g074467.1.1"/>
    </source>
</evidence>
<protein>
    <submittedName>
        <fullName evidence="7">Uncharacterized protein</fullName>
    </submittedName>
</protein>
<evidence type="ECO:0000256" key="4">
    <source>
        <dbReference type="ARBA" id="ARBA00022821"/>
    </source>
</evidence>
<dbReference type="Pfam" id="PF07333">
    <property type="entry name" value="SLR1-BP"/>
    <property type="match status" value="1"/>
</dbReference>
<accession>A0A3Q7IJ84</accession>